<reference evidence="1 2" key="1">
    <citation type="submission" date="2020-02" db="EMBL/GenBank/DDBJ databases">
        <title>Draft genome sequence of Haematococcus lacustris strain NIES-144.</title>
        <authorList>
            <person name="Morimoto D."/>
            <person name="Nakagawa S."/>
            <person name="Yoshida T."/>
            <person name="Sawayama S."/>
        </authorList>
    </citation>
    <scope>NUCLEOTIDE SEQUENCE [LARGE SCALE GENOMIC DNA]</scope>
    <source>
        <strain evidence="1 2">NIES-144</strain>
    </source>
</reference>
<gene>
    <name evidence="1" type="ORF">HaLaN_09413</name>
</gene>
<accession>A0A699Z3H1</accession>
<comment type="caution">
    <text evidence="1">The sequence shown here is derived from an EMBL/GenBank/DDBJ whole genome shotgun (WGS) entry which is preliminary data.</text>
</comment>
<dbReference type="AlphaFoldDB" id="A0A699Z3H1"/>
<proteinExistence type="predicted"/>
<name>A0A699Z3H1_HAELA</name>
<dbReference type="EMBL" id="BLLF01000621">
    <property type="protein sequence ID" value="GFH13514.1"/>
    <property type="molecule type" value="Genomic_DNA"/>
</dbReference>
<sequence>MESDDWAPSEDELYEGMGAAVQHAAAPEAALQQLISAGRGQLQPAHGPEAADSLLSRVLQRPTSSLLLLQQLEQLE</sequence>
<organism evidence="1 2">
    <name type="scientific">Haematococcus lacustris</name>
    <name type="common">Green alga</name>
    <name type="synonym">Haematococcus pluvialis</name>
    <dbReference type="NCBI Taxonomy" id="44745"/>
    <lineage>
        <taxon>Eukaryota</taxon>
        <taxon>Viridiplantae</taxon>
        <taxon>Chlorophyta</taxon>
        <taxon>core chlorophytes</taxon>
        <taxon>Chlorophyceae</taxon>
        <taxon>CS clade</taxon>
        <taxon>Chlamydomonadales</taxon>
        <taxon>Haematococcaceae</taxon>
        <taxon>Haematococcus</taxon>
    </lineage>
</organism>
<protein>
    <submittedName>
        <fullName evidence="1">Uncharacterized protein</fullName>
    </submittedName>
</protein>
<dbReference type="Proteomes" id="UP000485058">
    <property type="component" value="Unassembled WGS sequence"/>
</dbReference>
<evidence type="ECO:0000313" key="1">
    <source>
        <dbReference type="EMBL" id="GFH13514.1"/>
    </source>
</evidence>
<evidence type="ECO:0000313" key="2">
    <source>
        <dbReference type="Proteomes" id="UP000485058"/>
    </source>
</evidence>
<feature type="non-terminal residue" evidence="1">
    <location>
        <position position="1"/>
    </location>
</feature>
<keyword evidence="2" id="KW-1185">Reference proteome</keyword>